<name>A0A6H1Z936_9ZZZZ</name>
<dbReference type="EMBL" id="MT143972">
    <property type="protein sequence ID" value="QJA43961.1"/>
    <property type="molecule type" value="Genomic_DNA"/>
</dbReference>
<proteinExistence type="predicted"/>
<organism evidence="1">
    <name type="scientific">viral metagenome</name>
    <dbReference type="NCBI Taxonomy" id="1070528"/>
    <lineage>
        <taxon>unclassified sequences</taxon>
        <taxon>metagenomes</taxon>
        <taxon>organismal metagenomes</taxon>
    </lineage>
</organism>
<evidence type="ECO:0000313" key="1">
    <source>
        <dbReference type="EMBL" id="QJA43961.1"/>
    </source>
</evidence>
<gene>
    <name evidence="1" type="ORF">TM448A00065_0007</name>
    <name evidence="2" type="ORF">TM448B00134_0100</name>
</gene>
<protein>
    <submittedName>
        <fullName evidence="1">Uncharacterized protein</fullName>
    </submittedName>
</protein>
<dbReference type="AlphaFoldDB" id="A0A6H1Z936"/>
<reference evidence="1" key="1">
    <citation type="submission" date="2020-03" db="EMBL/GenBank/DDBJ databases">
        <title>The deep terrestrial virosphere.</title>
        <authorList>
            <person name="Holmfeldt K."/>
            <person name="Nilsson E."/>
            <person name="Simone D."/>
            <person name="Lopez-Fernandez M."/>
            <person name="Wu X."/>
            <person name="de Brujin I."/>
            <person name="Lundin D."/>
            <person name="Andersson A."/>
            <person name="Bertilsson S."/>
            <person name="Dopson M."/>
        </authorList>
    </citation>
    <scope>NUCLEOTIDE SEQUENCE</scope>
    <source>
        <strain evidence="1">TM448A00065</strain>
        <strain evidence="2">TM448B00134</strain>
    </source>
</reference>
<sequence>MRRYVFTYPAGSLNNPLKDERAEFRTAAGEKYWVPIGVCGTSHERLPGMLASEPAPREYSTLTDVGIVREGETDAEWSAILEEHGAALPLRV</sequence>
<accession>A0A6H1Z936</accession>
<evidence type="ECO:0000313" key="2">
    <source>
        <dbReference type="EMBL" id="QJH93806.1"/>
    </source>
</evidence>
<dbReference type="EMBL" id="MT144591">
    <property type="protein sequence ID" value="QJH93806.1"/>
    <property type="molecule type" value="Genomic_DNA"/>
</dbReference>